<reference evidence="3" key="1">
    <citation type="submission" date="2017-10" db="EMBL/GenBank/DDBJ databases">
        <title>Rapid genome shrinkage in a self-fertile nematode reveals novel sperm competition proteins.</title>
        <authorList>
            <person name="Yin D."/>
            <person name="Schwarz E.M."/>
            <person name="Thomas C.G."/>
            <person name="Felde R.L."/>
            <person name="Korf I.F."/>
            <person name="Cutter A.D."/>
            <person name="Schartner C.M."/>
            <person name="Ralston E.J."/>
            <person name="Meyer B.J."/>
            <person name="Haag E.S."/>
        </authorList>
    </citation>
    <scope>NUCLEOTIDE SEQUENCE [LARGE SCALE GENOMIC DNA]</scope>
    <source>
        <strain evidence="3">JU1422</strain>
    </source>
</reference>
<sequence>MLLKEAESQSQHDSSSKAIKKQINFTTEQKSTLSQIWRVSGIPDQAVIKDLAKLFATTERKKRENAESNEEDEKSVSKKPRLMDDSEAKDREPTCDVSATNDVDVPSDAAEVAVFTDLESPDEKTDRCAFRS</sequence>
<organism evidence="2 3">
    <name type="scientific">Caenorhabditis nigoni</name>
    <dbReference type="NCBI Taxonomy" id="1611254"/>
    <lineage>
        <taxon>Eukaryota</taxon>
        <taxon>Metazoa</taxon>
        <taxon>Ecdysozoa</taxon>
        <taxon>Nematoda</taxon>
        <taxon>Chromadorea</taxon>
        <taxon>Rhabditida</taxon>
        <taxon>Rhabditina</taxon>
        <taxon>Rhabditomorpha</taxon>
        <taxon>Rhabditoidea</taxon>
        <taxon>Rhabditidae</taxon>
        <taxon>Peloderinae</taxon>
        <taxon>Caenorhabditis</taxon>
    </lineage>
</organism>
<feature type="region of interest" description="Disordered" evidence="1">
    <location>
        <begin position="58"/>
        <end position="103"/>
    </location>
</feature>
<dbReference type="AlphaFoldDB" id="A0A2G5S9I6"/>
<feature type="region of interest" description="Disordered" evidence="1">
    <location>
        <begin position="1"/>
        <end position="21"/>
    </location>
</feature>
<name>A0A2G5S9I6_9PELO</name>
<proteinExistence type="predicted"/>
<gene>
    <name evidence="2" type="ORF">B9Z55_028982</name>
</gene>
<feature type="compositionally biased region" description="Polar residues" evidence="1">
    <location>
        <begin position="8"/>
        <end position="21"/>
    </location>
</feature>
<evidence type="ECO:0000313" key="2">
    <source>
        <dbReference type="EMBL" id="PIC11593.1"/>
    </source>
</evidence>
<comment type="caution">
    <text evidence="2">The sequence shown here is derived from an EMBL/GenBank/DDBJ whole genome shotgun (WGS) entry which is preliminary data.</text>
</comment>
<accession>A0A2G5S9I6</accession>
<evidence type="ECO:0000313" key="3">
    <source>
        <dbReference type="Proteomes" id="UP000230233"/>
    </source>
</evidence>
<evidence type="ECO:0000256" key="1">
    <source>
        <dbReference type="SAM" id="MobiDB-lite"/>
    </source>
</evidence>
<feature type="compositionally biased region" description="Basic and acidic residues" evidence="1">
    <location>
        <begin position="81"/>
        <end position="94"/>
    </location>
</feature>
<dbReference type="EMBL" id="PDUG01000064">
    <property type="protein sequence ID" value="PIC11593.1"/>
    <property type="molecule type" value="Genomic_DNA"/>
</dbReference>
<keyword evidence="3" id="KW-1185">Reference proteome</keyword>
<dbReference type="Proteomes" id="UP000230233">
    <property type="component" value="Unassembled WGS sequence"/>
</dbReference>
<protein>
    <submittedName>
        <fullName evidence="2">Uncharacterized protein</fullName>
    </submittedName>
</protein>